<dbReference type="Pfam" id="PF07715">
    <property type="entry name" value="Plug"/>
    <property type="match status" value="1"/>
</dbReference>
<evidence type="ECO:0000256" key="5">
    <source>
        <dbReference type="ARBA" id="ARBA00022496"/>
    </source>
</evidence>
<keyword evidence="5" id="KW-0410">Iron transport</keyword>
<evidence type="ECO:0000256" key="1">
    <source>
        <dbReference type="ARBA" id="ARBA00004571"/>
    </source>
</evidence>
<keyword evidence="10 15" id="KW-0798">TonB box</keyword>
<keyword evidence="9" id="KW-0406">Ion transport</keyword>
<evidence type="ECO:0000256" key="8">
    <source>
        <dbReference type="ARBA" id="ARBA00023004"/>
    </source>
</evidence>
<keyword evidence="8" id="KW-0408">Iron</keyword>
<dbReference type="SUPFAM" id="SSF56935">
    <property type="entry name" value="Porins"/>
    <property type="match status" value="1"/>
</dbReference>
<dbReference type="Proteomes" id="UP000565521">
    <property type="component" value="Unassembled WGS sequence"/>
</dbReference>
<evidence type="ECO:0000259" key="16">
    <source>
        <dbReference type="Pfam" id="PF00593"/>
    </source>
</evidence>
<dbReference type="Gene3D" id="2.170.130.10">
    <property type="entry name" value="TonB-dependent receptor, plug domain"/>
    <property type="match status" value="1"/>
</dbReference>
<evidence type="ECO:0000256" key="15">
    <source>
        <dbReference type="RuleBase" id="RU003357"/>
    </source>
</evidence>
<protein>
    <submittedName>
        <fullName evidence="18">TonB-dependent receptor</fullName>
    </submittedName>
</protein>
<keyword evidence="13 14" id="KW-0998">Cell outer membrane</keyword>
<accession>A0A7Y7PQQ8</accession>
<dbReference type="SUPFAM" id="SSF49464">
    <property type="entry name" value="Carboxypeptidase regulatory domain-like"/>
    <property type="match status" value="1"/>
</dbReference>
<dbReference type="GO" id="GO:0015344">
    <property type="term" value="F:siderophore uptake transmembrane transporter activity"/>
    <property type="evidence" value="ECO:0007669"/>
    <property type="project" value="TreeGrafter"/>
</dbReference>
<keyword evidence="11 14" id="KW-0472">Membrane</keyword>
<evidence type="ECO:0000256" key="11">
    <source>
        <dbReference type="ARBA" id="ARBA00023136"/>
    </source>
</evidence>
<dbReference type="NCBIfam" id="TIGR01783">
    <property type="entry name" value="TonB-siderophor"/>
    <property type="match status" value="1"/>
</dbReference>
<evidence type="ECO:0000256" key="13">
    <source>
        <dbReference type="ARBA" id="ARBA00023237"/>
    </source>
</evidence>
<dbReference type="AlphaFoldDB" id="A0A7Y7PQQ8"/>
<evidence type="ECO:0000256" key="7">
    <source>
        <dbReference type="ARBA" id="ARBA00022729"/>
    </source>
</evidence>
<dbReference type="CDD" id="cd01347">
    <property type="entry name" value="ligand_gated_channel"/>
    <property type="match status" value="1"/>
</dbReference>
<feature type="domain" description="TonB-dependent receptor-like beta-barrel" evidence="16">
    <location>
        <begin position="297"/>
        <end position="748"/>
    </location>
</feature>
<evidence type="ECO:0000256" key="9">
    <source>
        <dbReference type="ARBA" id="ARBA00023065"/>
    </source>
</evidence>
<comment type="subcellular location">
    <subcellularLocation>
        <location evidence="1 14">Cell outer membrane</location>
        <topology evidence="1 14">Multi-pass membrane protein</topology>
    </subcellularLocation>
</comment>
<keyword evidence="6 14" id="KW-0812">Transmembrane</keyword>
<dbReference type="InterPro" id="IPR036942">
    <property type="entry name" value="Beta-barrel_TonB_sf"/>
</dbReference>
<evidence type="ECO:0000256" key="4">
    <source>
        <dbReference type="ARBA" id="ARBA00022452"/>
    </source>
</evidence>
<dbReference type="InterPro" id="IPR039426">
    <property type="entry name" value="TonB-dep_rcpt-like"/>
</dbReference>
<dbReference type="Pfam" id="PF13715">
    <property type="entry name" value="CarbopepD_reg_2"/>
    <property type="match status" value="1"/>
</dbReference>
<dbReference type="InterPro" id="IPR008969">
    <property type="entry name" value="CarboxyPept-like_regulatory"/>
</dbReference>
<feature type="domain" description="TonB-dependent receptor plug" evidence="17">
    <location>
        <begin position="122"/>
        <end position="221"/>
    </location>
</feature>
<keyword evidence="19" id="KW-1185">Reference proteome</keyword>
<dbReference type="PANTHER" id="PTHR32552:SF68">
    <property type="entry name" value="FERRICHROME OUTER MEMBRANE TRANSPORTER_PHAGE RECEPTOR"/>
    <property type="match status" value="1"/>
</dbReference>
<dbReference type="InterPro" id="IPR000531">
    <property type="entry name" value="Beta-barrel_TonB"/>
</dbReference>
<dbReference type="Gene3D" id="2.40.170.20">
    <property type="entry name" value="TonB-dependent receptor, beta-barrel domain"/>
    <property type="match status" value="1"/>
</dbReference>
<keyword evidence="3 14" id="KW-0813">Transport</keyword>
<comment type="caution">
    <text evidence="18">The sequence shown here is derived from an EMBL/GenBank/DDBJ whole genome shotgun (WGS) entry which is preliminary data.</text>
</comment>
<evidence type="ECO:0000256" key="2">
    <source>
        <dbReference type="ARBA" id="ARBA00009810"/>
    </source>
</evidence>
<dbReference type="InterPro" id="IPR037066">
    <property type="entry name" value="Plug_dom_sf"/>
</dbReference>
<evidence type="ECO:0000256" key="6">
    <source>
        <dbReference type="ARBA" id="ARBA00022692"/>
    </source>
</evidence>
<name>A0A7Y7PQQ8_9BACT</name>
<evidence type="ECO:0000256" key="12">
    <source>
        <dbReference type="ARBA" id="ARBA00023170"/>
    </source>
</evidence>
<evidence type="ECO:0000313" key="19">
    <source>
        <dbReference type="Proteomes" id="UP000565521"/>
    </source>
</evidence>
<dbReference type="GO" id="GO:0009279">
    <property type="term" value="C:cell outer membrane"/>
    <property type="evidence" value="ECO:0007669"/>
    <property type="project" value="UniProtKB-SubCell"/>
</dbReference>
<keyword evidence="7" id="KW-0732">Signal</keyword>
<reference evidence="18 19" key="1">
    <citation type="submission" date="2020-05" db="EMBL/GenBank/DDBJ databases">
        <title>Hymenobacter terrestris sp. nov. and Hymenobacter lapidiphilus sp. nov., isolated from regoliths in Antarctica.</title>
        <authorList>
            <person name="Sedlacek I."/>
            <person name="Pantucek R."/>
            <person name="Zeman M."/>
            <person name="Holochova P."/>
            <person name="Kralova S."/>
            <person name="Stankova E."/>
            <person name="Sedo O."/>
            <person name="Micenkova L."/>
            <person name="Svec P."/>
            <person name="Gupta V."/>
            <person name="Sood U."/>
            <person name="Korpole U.S."/>
            <person name="Lal R."/>
        </authorList>
    </citation>
    <scope>NUCLEOTIDE SEQUENCE [LARGE SCALE GENOMIC DNA]</scope>
    <source>
        <strain evidence="18 19">P5342</strain>
    </source>
</reference>
<evidence type="ECO:0000259" key="17">
    <source>
        <dbReference type="Pfam" id="PF07715"/>
    </source>
</evidence>
<gene>
    <name evidence="18" type="ORF">HW554_13815</name>
</gene>
<keyword evidence="12 18" id="KW-0675">Receptor</keyword>
<dbReference type="RefSeq" id="WP_176909171.1">
    <property type="nucleotide sequence ID" value="NZ_JABKAU010000026.1"/>
</dbReference>
<sequence>MARASEAPNKGIISGAVRTPDGPPAEFVSIALKGTSLGQMTNGKGRFIFKAPAGSYTLVASMVGYRAVEQALTVTAGQTTTLELQLDASNEQLNEVVVQGVGQNRPYAEPVSSLATRTATPLRDVPQSIQVINKQLLQDRSIQTVAEATKLMAGVNAFSSSQYSDYVLRGFRSSPGNFAYNGIRGDFYQFDQAALTYNLERIEAIKGPASVLFSAGNPGGVINHVTKRAQAAARYEAEFTVGSFNQYRTMLDATGAVSKDNKLLYRAIVGYENTGQLDSRQKIENIFLAPQLQYNFSEKTSLNYELNYSYDDRTMGFQRGVPALKIGEDQWQLDRYPRDFSMIDPRGYSRSRAVSNQFMLSHAFTDKLKLNVLARSMHTRQRQFDVSPGGFSTGAVNDSITMNNRLWTPDYAAYQSTTYLTWDASTGPVRHQLVAGADLTSDGRDYTYATVASQRVSLLNQDFSWATYDGSPVGLAQDEFATSVRERTTLLAGYVQDQITFSHKWKALVGGRLERHFFHNRSNNPGTGELLGRDTLRAFVFSPRAGLVFQPSQQVSLYASYTQGFLPQYGSNRGGGGPFAPERSRQYEVGTKTDWLGGRLIGSVAAYYIQKYDVLANDPTDADGLRLRQIDNVVSKGIETTLQGSITPQLNIIANYAYNDTRTPGDAGFDFNAAGRFPNAPNHNANAWAKYQLTGGVLRGLHLGAGFNYLSERTSFIPALVVPGYTTFDASLGYQRGGLRTNLTLNNLTDTRYYHGVYGPANLWPGNPRSFRLTVGYVL</sequence>
<dbReference type="Pfam" id="PF00593">
    <property type="entry name" value="TonB_dep_Rec_b-barrel"/>
    <property type="match status" value="1"/>
</dbReference>
<dbReference type="GO" id="GO:0015891">
    <property type="term" value="P:siderophore transport"/>
    <property type="evidence" value="ECO:0007669"/>
    <property type="project" value="InterPro"/>
</dbReference>
<dbReference type="InterPro" id="IPR012910">
    <property type="entry name" value="Plug_dom"/>
</dbReference>
<keyword evidence="4 14" id="KW-1134">Transmembrane beta strand</keyword>
<proteinExistence type="inferred from homology"/>
<evidence type="ECO:0000313" key="18">
    <source>
        <dbReference type="EMBL" id="NVO32291.1"/>
    </source>
</evidence>
<evidence type="ECO:0000256" key="14">
    <source>
        <dbReference type="PROSITE-ProRule" id="PRU01360"/>
    </source>
</evidence>
<organism evidence="18 19">
    <name type="scientific">Hymenobacter lapidiphilus</name>
    <dbReference type="NCBI Taxonomy" id="2608003"/>
    <lineage>
        <taxon>Bacteria</taxon>
        <taxon>Pseudomonadati</taxon>
        <taxon>Bacteroidota</taxon>
        <taxon>Cytophagia</taxon>
        <taxon>Cytophagales</taxon>
        <taxon>Hymenobacteraceae</taxon>
        <taxon>Hymenobacter</taxon>
    </lineage>
</organism>
<evidence type="ECO:0000256" key="3">
    <source>
        <dbReference type="ARBA" id="ARBA00022448"/>
    </source>
</evidence>
<dbReference type="Gene3D" id="2.60.40.1120">
    <property type="entry name" value="Carboxypeptidase-like, regulatory domain"/>
    <property type="match status" value="1"/>
</dbReference>
<dbReference type="GO" id="GO:0038023">
    <property type="term" value="F:signaling receptor activity"/>
    <property type="evidence" value="ECO:0007669"/>
    <property type="project" value="InterPro"/>
</dbReference>
<dbReference type="PANTHER" id="PTHR32552">
    <property type="entry name" value="FERRICHROME IRON RECEPTOR-RELATED"/>
    <property type="match status" value="1"/>
</dbReference>
<dbReference type="InterPro" id="IPR010105">
    <property type="entry name" value="TonB_sidphr_rcpt"/>
</dbReference>
<comment type="similarity">
    <text evidence="2 14 15">Belongs to the TonB-dependent receptor family.</text>
</comment>
<evidence type="ECO:0000256" key="10">
    <source>
        <dbReference type="ARBA" id="ARBA00023077"/>
    </source>
</evidence>
<dbReference type="EMBL" id="JABKAU010000026">
    <property type="protein sequence ID" value="NVO32291.1"/>
    <property type="molecule type" value="Genomic_DNA"/>
</dbReference>
<dbReference type="PROSITE" id="PS52016">
    <property type="entry name" value="TONB_DEPENDENT_REC_3"/>
    <property type="match status" value="1"/>
</dbReference>